<evidence type="ECO:0000313" key="1">
    <source>
        <dbReference type="EMBL" id="MBB4939353.1"/>
    </source>
</evidence>
<proteinExistence type="predicted"/>
<dbReference type="AlphaFoldDB" id="A0A7W7RXE2"/>
<name>A0A7W7RXE2_9ACTN</name>
<dbReference type="EMBL" id="JACHJU010000001">
    <property type="protein sequence ID" value="MBB4939353.1"/>
    <property type="molecule type" value="Genomic_DNA"/>
</dbReference>
<dbReference type="PANTHER" id="PTHR40763:SF5">
    <property type="entry name" value="MEMBRANE PROTEIN"/>
    <property type="match status" value="1"/>
</dbReference>
<comment type="caution">
    <text evidence="1">The sequence shown here is derived from an EMBL/GenBank/DDBJ whole genome shotgun (WGS) entry which is preliminary data.</text>
</comment>
<gene>
    <name evidence="1" type="ORF">FHR32_003658</name>
</gene>
<evidence type="ECO:0000313" key="2">
    <source>
        <dbReference type="Proteomes" id="UP000534286"/>
    </source>
</evidence>
<dbReference type="RefSeq" id="WP_184755361.1">
    <property type="nucleotide sequence ID" value="NZ_BAABEK010000031.1"/>
</dbReference>
<organism evidence="1 2">
    <name type="scientific">Streptosporangium album</name>
    <dbReference type="NCBI Taxonomy" id="47479"/>
    <lineage>
        <taxon>Bacteria</taxon>
        <taxon>Bacillati</taxon>
        <taxon>Actinomycetota</taxon>
        <taxon>Actinomycetes</taxon>
        <taxon>Streptosporangiales</taxon>
        <taxon>Streptosporangiaceae</taxon>
        <taxon>Streptosporangium</taxon>
    </lineage>
</organism>
<dbReference type="PANTHER" id="PTHR40763">
    <property type="entry name" value="MEMBRANE PROTEIN-RELATED"/>
    <property type="match status" value="1"/>
</dbReference>
<keyword evidence="2" id="KW-1185">Reference proteome</keyword>
<evidence type="ECO:0008006" key="3">
    <source>
        <dbReference type="Google" id="ProtNLM"/>
    </source>
</evidence>
<reference evidence="1 2" key="1">
    <citation type="submission" date="2020-08" db="EMBL/GenBank/DDBJ databases">
        <title>Sequencing the genomes of 1000 actinobacteria strains.</title>
        <authorList>
            <person name="Klenk H.-P."/>
        </authorList>
    </citation>
    <scope>NUCLEOTIDE SEQUENCE [LARGE SCALE GENOMIC DNA]</scope>
    <source>
        <strain evidence="1 2">DSM 43023</strain>
    </source>
</reference>
<dbReference type="Proteomes" id="UP000534286">
    <property type="component" value="Unassembled WGS sequence"/>
</dbReference>
<accession>A0A7W7RXE2</accession>
<sequence length="111" mass="11864">MTDTTWKISLLGGLKRRGLKRIPEHTIVITGVGGADLDLTGATPPGDRFTLTKVSLAGGVKLAVPAGVRVEVKGFHPFGRHVERGTEDSGAPVFKVRAYTLFGGVRIRRTV</sequence>
<protein>
    <recommendedName>
        <fullName evidence="3">Cell wall-active antibiotics response LiaF-like C-terminal domain-containing protein</fullName>
    </recommendedName>
</protein>